<proteinExistence type="predicted"/>
<keyword evidence="3" id="KW-1185">Reference proteome</keyword>
<evidence type="ECO:0000313" key="3">
    <source>
        <dbReference type="Proteomes" id="UP000231901"/>
    </source>
</evidence>
<name>A0A2K8QHI0_9GAMM</name>
<organism evidence="2 3">
    <name type="scientific">Dickeya fangzhongdai</name>
    <dbReference type="NCBI Taxonomy" id="1778540"/>
    <lineage>
        <taxon>Bacteria</taxon>
        <taxon>Pseudomonadati</taxon>
        <taxon>Pseudomonadota</taxon>
        <taxon>Gammaproteobacteria</taxon>
        <taxon>Enterobacterales</taxon>
        <taxon>Pectobacteriaceae</taxon>
        <taxon>Dickeya</taxon>
    </lineage>
</organism>
<feature type="region of interest" description="Disordered" evidence="1">
    <location>
        <begin position="1"/>
        <end position="24"/>
    </location>
</feature>
<gene>
    <name evidence="2" type="ORF">CVE23_02560</name>
</gene>
<dbReference type="GeneID" id="66563222"/>
<dbReference type="EMBL" id="CP025003">
    <property type="protein sequence ID" value="ATZ92956.1"/>
    <property type="molecule type" value="Genomic_DNA"/>
</dbReference>
<sequence length="316" mass="34974">MSLSVINTGYSNSQTQSLTTSATNTSVGNPAKIVDRNGTTVDSAATELSEEARAHLRDLIDKANTKYAQQGTSLEEELAKQLRDRREASAIPTGNSGDPTQSVNLVGTPIVMIPGVNMNHPLFTDRFLTDESAVFGVWANNLKADSGISKDDFLDLVHSALSDTPLPTWSSVTDNLELPIKQAKLEALKNRYIDSNYQQQASQDITQYVSDRIAAFDRMEKGTLESVYQYSTDTGDTQRAEAAQRELQKNSEGISTSQLERKKVFALTESGSVDSWFDQLRNYVSRTFADPYTKSDYLSAIGQFQAQWQQFQQQLG</sequence>
<dbReference type="RefSeq" id="WP_100848810.1">
    <property type="nucleotide sequence ID" value="NZ_BMJF01000018.1"/>
</dbReference>
<evidence type="ECO:0000256" key="1">
    <source>
        <dbReference type="SAM" id="MobiDB-lite"/>
    </source>
</evidence>
<reference evidence="3" key="1">
    <citation type="journal article" date="2018" name="Genome Announc.">
        <title>Complete genome sequence of a Dickeya fangzhongdai type strain causing bleeding canker of pear tree trunks.</title>
        <authorList>
            <person name="Zhao Y."/>
            <person name="Tian Y."/>
            <person name="Li X."/>
            <person name="Hu B."/>
        </authorList>
    </citation>
    <scope>NUCLEOTIDE SEQUENCE [LARGE SCALE GENOMIC DNA]</scope>
    <source>
        <strain evidence="3">DSM 101947</strain>
    </source>
</reference>
<accession>A0A2K8QHI0</accession>
<evidence type="ECO:0000313" key="2">
    <source>
        <dbReference type="EMBL" id="ATZ92956.1"/>
    </source>
</evidence>
<dbReference type="KEGG" id="dfn:CVE23_02560"/>
<dbReference type="Proteomes" id="UP000231901">
    <property type="component" value="Chromosome"/>
</dbReference>
<protein>
    <submittedName>
        <fullName evidence="2">Uncharacterized protein</fullName>
    </submittedName>
</protein>
<dbReference type="AlphaFoldDB" id="A0A2K8QHI0"/>